<evidence type="ECO:0000313" key="10">
    <source>
        <dbReference type="Proteomes" id="UP000501802"/>
    </source>
</evidence>
<dbReference type="EMBL" id="CP050063">
    <property type="protein sequence ID" value="QIP12685.1"/>
    <property type="molecule type" value="Genomic_DNA"/>
</dbReference>
<evidence type="ECO:0000256" key="1">
    <source>
        <dbReference type="ARBA" id="ARBA00004442"/>
    </source>
</evidence>
<feature type="chain" id="PRO_5026195549" evidence="6">
    <location>
        <begin position="21"/>
        <end position="539"/>
    </location>
</feature>
<accession>A0A6G9AK80</accession>
<feature type="signal peptide" evidence="6">
    <location>
        <begin position="1"/>
        <end position="20"/>
    </location>
</feature>
<dbReference type="GO" id="GO:0009279">
    <property type="term" value="C:cell outer membrane"/>
    <property type="evidence" value="ECO:0007669"/>
    <property type="project" value="UniProtKB-SubCell"/>
</dbReference>
<dbReference type="SUPFAM" id="SSF48452">
    <property type="entry name" value="TPR-like"/>
    <property type="match status" value="1"/>
</dbReference>
<protein>
    <submittedName>
        <fullName evidence="9">RagB/SusD family nutrient uptake outer membrane protein</fullName>
    </submittedName>
</protein>
<dbReference type="KEGG" id="spib:G8759_08635"/>
<dbReference type="InterPro" id="IPR012944">
    <property type="entry name" value="SusD_RagB_dom"/>
</dbReference>
<proteinExistence type="inferred from homology"/>
<gene>
    <name evidence="9" type="ORF">G8759_08635</name>
</gene>
<sequence>MKKLLTSGAFLVLLVYLTTACHDINVPVDTELTPDIFPQNSSQFIQASGPPYAALRGNFALDYWFMQSLSSDEAILPARGGNWFDNQNYRMLHYHNWTKDHGWTNGAWSWLSTVIGTSNQALSILNQTIPAATASKPTNLAELKMVRALAYFMMMDLYGNVPIDTTYGDFTPHPNVPRAQVFSFIEKEVKAAMPYLSRVSGQATYGRANKFTGFSLLAKMYLNAEYYTGTQRYNDAIVACDSVINSGLYALEPRSSYLQMFYPNNGPQMKEFIFAIPYDPAAGAMTGTNGMMYHARYDVPRSETKKFNLPFTPSAPESTLPEYYVNFNDANDIRNGQWLTGLQFMNDGVTPVTVTTTKKGYDQTYTGADGAAAYTYQVNLTPDIVLRQDVATYDCGNDEIAWNMGYRNIKFYPDASSTSRNQNNDIPVFRYSDIILMKAEAILRGGTPTQGQTALSLVNQLRANRTTTAALSSITLEGIYTERCREFAWESWHRNDMIRFGKYEGKWGFKTDADVNHRIFPIPTSAFTVNPALTQNPGY</sequence>
<evidence type="ECO:0000256" key="4">
    <source>
        <dbReference type="ARBA" id="ARBA00023136"/>
    </source>
</evidence>
<dbReference type="RefSeq" id="WP_167207028.1">
    <property type="nucleotide sequence ID" value="NZ_CP050063.1"/>
</dbReference>
<keyword evidence="5" id="KW-0998">Cell outer membrane</keyword>
<dbReference type="AlphaFoldDB" id="A0A6G9AK80"/>
<keyword evidence="4" id="KW-0472">Membrane</keyword>
<reference evidence="9 10" key="1">
    <citation type="submission" date="2020-03" db="EMBL/GenBank/DDBJ databases">
        <authorList>
            <person name="Kim M.K."/>
        </authorList>
    </citation>
    <scope>NUCLEOTIDE SEQUENCE [LARGE SCALE GENOMIC DNA]</scope>
    <source>
        <strain evidence="9 10">BT328</strain>
    </source>
</reference>
<dbReference type="InterPro" id="IPR033985">
    <property type="entry name" value="SusD-like_N"/>
</dbReference>
<feature type="domain" description="SusD-like N-terminal" evidence="8">
    <location>
        <begin position="83"/>
        <end position="222"/>
    </location>
</feature>
<evidence type="ECO:0000259" key="7">
    <source>
        <dbReference type="Pfam" id="PF07980"/>
    </source>
</evidence>
<dbReference type="Gene3D" id="1.25.40.390">
    <property type="match status" value="1"/>
</dbReference>
<name>A0A6G9AK80_9BACT</name>
<organism evidence="9 10">
    <name type="scientific">Spirosoma aureum</name>
    <dbReference type="NCBI Taxonomy" id="2692134"/>
    <lineage>
        <taxon>Bacteria</taxon>
        <taxon>Pseudomonadati</taxon>
        <taxon>Bacteroidota</taxon>
        <taxon>Cytophagia</taxon>
        <taxon>Cytophagales</taxon>
        <taxon>Cytophagaceae</taxon>
        <taxon>Spirosoma</taxon>
    </lineage>
</organism>
<dbReference type="Gene3D" id="1.10.3780.10">
    <property type="entry name" value="SusD-like"/>
    <property type="match status" value="1"/>
</dbReference>
<keyword evidence="10" id="KW-1185">Reference proteome</keyword>
<dbReference type="Gene3D" id="1.25.40.10">
    <property type="entry name" value="Tetratricopeptide repeat domain"/>
    <property type="match status" value="1"/>
</dbReference>
<dbReference type="PROSITE" id="PS51257">
    <property type="entry name" value="PROKAR_LIPOPROTEIN"/>
    <property type="match status" value="1"/>
</dbReference>
<evidence type="ECO:0000256" key="5">
    <source>
        <dbReference type="ARBA" id="ARBA00023237"/>
    </source>
</evidence>
<evidence type="ECO:0000259" key="8">
    <source>
        <dbReference type="Pfam" id="PF14322"/>
    </source>
</evidence>
<evidence type="ECO:0000256" key="3">
    <source>
        <dbReference type="ARBA" id="ARBA00022729"/>
    </source>
</evidence>
<feature type="domain" description="RagB/SusD" evidence="7">
    <location>
        <begin position="301"/>
        <end position="539"/>
    </location>
</feature>
<keyword evidence="3 6" id="KW-0732">Signal</keyword>
<dbReference type="InterPro" id="IPR011990">
    <property type="entry name" value="TPR-like_helical_dom_sf"/>
</dbReference>
<dbReference type="Pfam" id="PF14322">
    <property type="entry name" value="SusD-like_3"/>
    <property type="match status" value="1"/>
</dbReference>
<comment type="similarity">
    <text evidence="2">Belongs to the SusD family.</text>
</comment>
<dbReference type="Pfam" id="PF07980">
    <property type="entry name" value="SusD_RagB"/>
    <property type="match status" value="1"/>
</dbReference>
<comment type="subcellular location">
    <subcellularLocation>
        <location evidence="1">Cell outer membrane</location>
    </subcellularLocation>
</comment>
<evidence type="ECO:0000313" key="9">
    <source>
        <dbReference type="EMBL" id="QIP12685.1"/>
    </source>
</evidence>
<evidence type="ECO:0000256" key="2">
    <source>
        <dbReference type="ARBA" id="ARBA00006275"/>
    </source>
</evidence>
<evidence type="ECO:0000256" key="6">
    <source>
        <dbReference type="SAM" id="SignalP"/>
    </source>
</evidence>
<dbReference type="Proteomes" id="UP000501802">
    <property type="component" value="Chromosome"/>
</dbReference>